<sequence length="320" mass="35228">MLKPVFKIQIGPETFEPAATSEIISVHVCLDMDTPADSFEIEFGVSNKSSKIKEEDDASIQLGYEGHLVDVFKGAVDSVEPGISGIRVTGLNFMSKLLELRVNQVYENQTAGGLVSDLTNKASVRTEEISDGINFPMYVVDDSKNAYDHIRDLAEKCGFDVYMSSENTLVFNKYERTEPHVLEYGKDIIQADLNEEKPLVAGVVVQGESPSSFKGADTSHWLTKRQVEGVAGSGARLLIQDPTVRDKDTAEKVATAWLDALTRTLSGIVKAIGKAEVKLGDTIELKGMRNSKMNGEFQVRSVEHFLSKTEGFTTLIGWRK</sequence>
<organism evidence="1">
    <name type="scientific">Candidatus Methanophagaceae archaeon ANME-1 ERB6</name>
    <dbReference type="NCBI Taxonomy" id="2759912"/>
    <lineage>
        <taxon>Archaea</taxon>
        <taxon>Methanobacteriati</taxon>
        <taxon>Methanobacteriota</taxon>
        <taxon>Stenosarchaea group</taxon>
        <taxon>Methanomicrobia</taxon>
        <taxon>Candidatus Methanophagales</taxon>
        <taxon>Candidatus Methanophagaceae</taxon>
    </lineage>
</organism>
<evidence type="ECO:0008006" key="2">
    <source>
        <dbReference type="Google" id="ProtNLM"/>
    </source>
</evidence>
<gene>
    <name evidence="1" type="ORF">JNHLJEBA_00014</name>
</gene>
<dbReference type="SUPFAM" id="SSF69279">
    <property type="entry name" value="Phage tail proteins"/>
    <property type="match status" value="1"/>
</dbReference>
<accession>A0A7G9YZH0</accession>
<name>A0A7G9YZH0_9EURY</name>
<proteinExistence type="predicted"/>
<protein>
    <recommendedName>
        <fullName evidence="2">Phage tail protein</fullName>
    </recommendedName>
</protein>
<reference evidence="1" key="1">
    <citation type="submission" date="2020-06" db="EMBL/GenBank/DDBJ databases">
        <title>Unique genomic features of the anaerobic methanotrophic archaea.</title>
        <authorList>
            <person name="Chadwick G.L."/>
            <person name="Skennerton C.T."/>
            <person name="Laso-Perez R."/>
            <person name="Leu A.O."/>
            <person name="Speth D.R."/>
            <person name="Yu H."/>
            <person name="Morgan-Lang C."/>
            <person name="Hatzenpichler R."/>
            <person name="Goudeau D."/>
            <person name="Malmstrom R."/>
            <person name="Brazelton W.J."/>
            <person name="Woyke T."/>
            <person name="Hallam S.J."/>
            <person name="Tyson G.W."/>
            <person name="Wegener G."/>
            <person name="Boetius A."/>
            <person name="Orphan V."/>
        </authorList>
    </citation>
    <scope>NUCLEOTIDE SEQUENCE</scope>
</reference>
<dbReference type="AlphaFoldDB" id="A0A7G9YZH0"/>
<evidence type="ECO:0000313" key="1">
    <source>
        <dbReference type="EMBL" id="QNO53404.1"/>
    </source>
</evidence>
<dbReference type="EMBL" id="MT631541">
    <property type="protein sequence ID" value="QNO53404.1"/>
    <property type="molecule type" value="Genomic_DNA"/>
</dbReference>